<name>A0AAQ3QVM5_9BACT</name>
<proteinExistence type="predicted"/>
<sequence length="211" mass="21904">MTNSIRFYTITAIIAALAYAPASQAVILLNVDLSVVNHATVIATAGASEATVSGNDTLGAYLEGFFSSPGTSISFFTSGDGDFTNTLNPADGNTGMFRGNDGLDLGLNVFGWSTDGTVDFSAGTQAFTGSVTWRLSSAIYNELLVGPPSGNLYFPADSSDDLPGATLIGQWSRVAVPEPSNWVAIIGSVTLLGLVGYRRFRGSKSVVGPTE</sequence>
<evidence type="ECO:0000313" key="1">
    <source>
        <dbReference type="EMBL" id="WOO41778.1"/>
    </source>
</evidence>
<protein>
    <recommendedName>
        <fullName evidence="3">PEP-CTERM protein-sorting domain-containing protein</fullName>
    </recommendedName>
</protein>
<dbReference type="AlphaFoldDB" id="A0AAQ3QVM5"/>
<dbReference type="Proteomes" id="UP001304300">
    <property type="component" value="Chromosome"/>
</dbReference>
<evidence type="ECO:0008006" key="3">
    <source>
        <dbReference type="Google" id="ProtNLM"/>
    </source>
</evidence>
<reference evidence="1 2" key="1">
    <citation type="submission" date="2023-10" db="EMBL/GenBank/DDBJ databases">
        <title>Rubellicoccus peritrichatus gen. nov., sp. nov., isolated from an algae of coral reef tank.</title>
        <authorList>
            <person name="Luo J."/>
        </authorList>
    </citation>
    <scope>NUCLEOTIDE SEQUENCE [LARGE SCALE GENOMIC DNA]</scope>
    <source>
        <strain evidence="1 2">CR14</strain>
    </source>
</reference>
<gene>
    <name evidence="1" type="ORF">RZN69_01660</name>
</gene>
<dbReference type="KEGG" id="puo:RZN69_01660"/>
<organism evidence="1 2">
    <name type="scientific">Rubellicoccus peritrichatus</name>
    <dbReference type="NCBI Taxonomy" id="3080537"/>
    <lineage>
        <taxon>Bacteria</taxon>
        <taxon>Pseudomonadati</taxon>
        <taxon>Verrucomicrobiota</taxon>
        <taxon>Opitutia</taxon>
        <taxon>Puniceicoccales</taxon>
        <taxon>Cerasicoccaceae</taxon>
        <taxon>Rubellicoccus</taxon>
    </lineage>
</organism>
<keyword evidence="2" id="KW-1185">Reference proteome</keyword>
<dbReference type="EMBL" id="CP136920">
    <property type="protein sequence ID" value="WOO41778.1"/>
    <property type="molecule type" value="Genomic_DNA"/>
</dbReference>
<dbReference type="RefSeq" id="WP_317834262.1">
    <property type="nucleotide sequence ID" value="NZ_CP136920.1"/>
</dbReference>
<evidence type="ECO:0000313" key="2">
    <source>
        <dbReference type="Proteomes" id="UP001304300"/>
    </source>
</evidence>
<accession>A0AAQ3QVM5</accession>